<feature type="compositionally biased region" description="Polar residues" evidence="6">
    <location>
        <begin position="7"/>
        <end position="19"/>
    </location>
</feature>
<feature type="transmembrane region" description="Helical" evidence="7">
    <location>
        <begin position="680"/>
        <end position="698"/>
    </location>
</feature>
<dbReference type="RefSeq" id="XP_022503612.1">
    <property type="nucleotide sequence ID" value="XM_022640555.1"/>
</dbReference>
<organism evidence="10 11">
    <name type="scientific">Fonsecaea nubica</name>
    <dbReference type="NCBI Taxonomy" id="856822"/>
    <lineage>
        <taxon>Eukaryota</taxon>
        <taxon>Fungi</taxon>
        <taxon>Dikarya</taxon>
        <taxon>Ascomycota</taxon>
        <taxon>Pezizomycotina</taxon>
        <taxon>Eurotiomycetes</taxon>
        <taxon>Chaetothyriomycetidae</taxon>
        <taxon>Chaetothyriales</taxon>
        <taxon>Herpotrichiellaceae</taxon>
        <taxon>Fonsecaea</taxon>
    </lineage>
</organism>
<keyword evidence="2 7" id="KW-0812">Transmembrane</keyword>
<dbReference type="PANTHER" id="PTHR31082:SF4">
    <property type="entry name" value="PHEROMONE-REGULATED MEMBRANE PROTEIN 10"/>
    <property type="match status" value="1"/>
</dbReference>
<keyword evidence="3 7" id="KW-1133">Transmembrane helix</keyword>
<feature type="compositionally biased region" description="Basic and acidic residues" evidence="6">
    <location>
        <begin position="311"/>
        <end position="320"/>
    </location>
</feature>
<feature type="compositionally biased region" description="Basic and acidic residues" evidence="6">
    <location>
        <begin position="992"/>
        <end position="1013"/>
    </location>
</feature>
<keyword evidence="4 7" id="KW-0472">Membrane</keyword>
<evidence type="ECO:0000256" key="4">
    <source>
        <dbReference type="ARBA" id="ARBA00023136"/>
    </source>
</evidence>
<sequence length="1085" mass="119708">MAERDIQSPTSGQTSNDSDANPARRHSLRGFRHGNRHHQKVKFSDVADDAGEPLVETGTHGSVPIIRLPDSEDVTDHGLPATNWAGITNAAAAQAQDRASRLANRLSHSHTQPRPPSGILISQSTTPQTLASPNSSPPSKPLSDWLVNDDDIPLEPLEKDKRPYTLHDETSDDDTENEDPKALHRDNENIQEARRLIRTLTSGPHATAWQEESRSGAETPAVDKHLHDLDYVPPPDQYRPSVFGALLASKLAHLQRNGVTHPTYHEDPVSQPPNRYSPRGFYSRSHSRADSESHDHSTPSSGRATPSKRPKWYDRDDRDRHSTGSLATLLAQASMTSTAAAVPQSSNYVPRPPSQHSKSSNGMIATAVDMIKHPANYFHHKSTPSLLIDEERVVLDVAEIIACRKYLKKLARCLMAVGAPTHRLEEYMKTSARALNIDGDFLYMPGSMLVSINDRVTMSTEVTLVKESQSVDLGRFRDVFDVYKLVIHGKYTAQQGTADLDDIMKKRGRHPLPLRIFAYGIAAIAVGPFAFSARPVDFGPSFILGCILGWLQLVVVTRSEQFSHVFEILASVLISFTSRGLGSIYHKGTAVFCFSAIAQSSIALILPGYMVLCSALELQSKSIVSGSVRMVYAIIYSLFLGFGILVGTVIMGLIYPQAQSDVTCNIPVWWNDSNHGPKLLYARFIWVPIFAICLAIINQAKWKQMPVMTLIAFVGYQSNFWISTKLSNNIQVANAIGAFAIGTMANLYSRFFHGLAAAAMLPAIFVQVPSGLAASGSLVAGITSADQITGNVTGVSIINNGTAGFLDAQNSTTSADVYGGTIFNVGYGMVQVAIGISFHGRFPAAYLLTYYPPNMTTAHRPTFDPARGKEAQRGPAYHQRLLPAHTLLKVRQPGQGGAAEAEQRDLRAELLAAEAAHFAKTKGTIAEPTSSPSKPIKRELEDDPDRDKDDDEDMETKRRRILEETRDIDADSDGDDTESSDEESDEEDETAELMRELEKIKKERAEQKAREEATQAQEAEDQRERDIALGNPLLNPKAFNVKRRWDDDVVFKNQARGTEQKGNKEFVNDLLRSDFHKKFMSKYVR</sequence>
<feature type="region of interest" description="Disordered" evidence="6">
    <location>
        <begin position="1"/>
        <end position="190"/>
    </location>
</feature>
<dbReference type="GO" id="GO:0005681">
    <property type="term" value="C:spliceosomal complex"/>
    <property type="evidence" value="ECO:0007669"/>
    <property type="project" value="InterPro"/>
</dbReference>
<dbReference type="AlphaFoldDB" id="A0A178D8N3"/>
<dbReference type="GO" id="GO:0016020">
    <property type="term" value="C:membrane"/>
    <property type="evidence" value="ECO:0007669"/>
    <property type="project" value="UniProtKB-SubCell"/>
</dbReference>
<dbReference type="InterPro" id="IPR010619">
    <property type="entry name" value="ThrE-like_N"/>
</dbReference>
<feature type="compositionally biased region" description="Low complexity" evidence="6">
    <location>
        <begin position="81"/>
        <end position="103"/>
    </location>
</feature>
<evidence type="ECO:0000256" key="7">
    <source>
        <dbReference type="SAM" id="Phobius"/>
    </source>
</evidence>
<evidence type="ECO:0000313" key="10">
    <source>
        <dbReference type="EMBL" id="OAL38600.1"/>
    </source>
</evidence>
<feature type="compositionally biased region" description="Basic and acidic residues" evidence="6">
    <location>
        <begin position="156"/>
        <end position="169"/>
    </location>
</feature>
<gene>
    <name evidence="10" type="ORF">AYO20_02250</name>
</gene>
<feature type="compositionally biased region" description="Acidic residues" evidence="6">
    <location>
        <begin position="941"/>
        <end position="954"/>
    </location>
</feature>
<feature type="transmembrane region" description="Helical" evidence="7">
    <location>
        <begin position="755"/>
        <end position="779"/>
    </location>
</feature>
<protein>
    <submittedName>
        <fullName evidence="10">Uncharacterized protein</fullName>
    </submittedName>
</protein>
<feature type="compositionally biased region" description="Polar residues" evidence="6">
    <location>
        <begin position="120"/>
        <end position="131"/>
    </location>
</feature>
<evidence type="ECO:0000256" key="3">
    <source>
        <dbReference type="ARBA" id="ARBA00022989"/>
    </source>
</evidence>
<dbReference type="Pfam" id="PF12821">
    <property type="entry name" value="ThrE_2"/>
    <property type="match status" value="1"/>
</dbReference>
<dbReference type="GO" id="GO:0022857">
    <property type="term" value="F:transmembrane transporter activity"/>
    <property type="evidence" value="ECO:0007669"/>
    <property type="project" value="InterPro"/>
</dbReference>
<feature type="domain" description="Threonine/serine exporter-like N-terminal" evidence="8">
    <location>
        <begin position="408"/>
        <end position="650"/>
    </location>
</feature>
<reference evidence="10 11" key="1">
    <citation type="submission" date="2016-03" db="EMBL/GenBank/DDBJ databases">
        <title>The draft genome sequence of Fonsecaea nubica causative agent of cutaneous subcutaneous infection in human host.</title>
        <authorList>
            <person name="Costa F."/>
            <person name="Sybren D.H."/>
            <person name="Raittz R.T."/>
            <person name="Weiss V.A."/>
            <person name="Leao A.C."/>
            <person name="Gomes R."/>
            <person name="De Souza E.M."/>
            <person name="Pedrosa F.O."/>
            <person name="Steffens M.B."/>
            <person name="Bombassaro A."/>
            <person name="Tadra-Sfeir M.Z."/>
            <person name="Moreno L.F."/>
            <person name="Najafzadeh M.J."/>
            <person name="Felipe M.S."/>
            <person name="Teixeira M."/>
            <person name="Sun J."/>
            <person name="Xi L."/>
            <person name="Castro M.A."/>
            <person name="Vicente V.A."/>
        </authorList>
    </citation>
    <scope>NUCLEOTIDE SEQUENCE [LARGE SCALE GENOMIC DNA]</scope>
    <source>
        <strain evidence="10 11">CBS 269.64</strain>
    </source>
</reference>
<dbReference type="EMBL" id="LVCJ01000009">
    <property type="protein sequence ID" value="OAL38600.1"/>
    <property type="molecule type" value="Genomic_DNA"/>
</dbReference>
<dbReference type="GO" id="GO:0000398">
    <property type="term" value="P:mRNA splicing, via spliceosome"/>
    <property type="evidence" value="ECO:0007669"/>
    <property type="project" value="InterPro"/>
</dbReference>
<feature type="region of interest" description="Disordered" evidence="6">
    <location>
        <begin position="919"/>
        <end position="1031"/>
    </location>
</feature>
<accession>A0A178D8N3</accession>
<feature type="compositionally biased region" description="Basic and acidic residues" evidence="6">
    <location>
        <begin position="287"/>
        <end position="297"/>
    </location>
</feature>
<feature type="compositionally biased region" description="Basic residues" evidence="6">
    <location>
        <begin position="23"/>
        <end position="41"/>
    </location>
</feature>
<feature type="region of interest" description="Disordered" evidence="6">
    <location>
        <begin position="260"/>
        <end position="320"/>
    </location>
</feature>
<feature type="region of interest" description="Disordered" evidence="6">
    <location>
        <begin position="341"/>
        <end position="360"/>
    </location>
</feature>
<dbReference type="Pfam" id="PF06738">
    <property type="entry name" value="ThrE"/>
    <property type="match status" value="1"/>
</dbReference>
<dbReference type="InterPro" id="IPR024528">
    <property type="entry name" value="ThrE_2"/>
</dbReference>
<evidence type="ECO:0000256" key="5">
    <source>
        <dbReference type="ARBA" id="ARBA00034125"/>
    </source>
</evidence>
<keyword evidence="11" id="KW-1185">Reference proteome</keyword>
<feature type="transmembrane region" description="Helical" evidence="7">
    <location>
        <begin position="538"/>
        <end position="556"/>
    </location>
</feature>
<evidence type="ECO:0000313" key="11">
    <source>
        <dbReference type="Proteomes" id="UP000185904"/>
    </source>
</evidence>
<name>A0A178D8N3_9EURO</name>
<dbReference type="InterPro" id="IPR051361">
    <property type="entry name" value="ThrE/Ser_Exporter"/>
</dbReference>
<evidence type="ECO:0000256" key="6">
    <source>
        <dbReference type="SAM" id="MobiDB-lite"/>
    </source>
</evidence>
<feature type="transmembrane region" description="Helical" evidence="7">
    <location>
        <begin position="597"/>
        <end position="618"/>
    </location>
</feature>
<evidence type="ECO:0000256" key="2">
    <source>
        <dbReference type="ARBA" id="ARBA00022692"/>
    </source>
</evidence>
<feature type="compositionally biased region" description="Basic and acidic residues" evidence="6">
    <location>
        <begin position="178"/>
        <end position="190"/>
    </location>
</feature>
<dbReference type="Proteomes" id="UP000185904">
    <property type="component" value="Unassembled WGS sequence"/>
</dbReference>
<comment type="similarity">
    <text evidence="5">Belongs to the ThrE exporter (TC 2.A.79) family.</text>
</comment>
<evidence type="ECO:0000259" key="9">
    <source>
        <dbReference type="Pfam" id="PF12821"/>
    </source>
</evidence>
<dbReference type="PANTHER" id="PTHR31082">
    <property type="entry name" value="PHEROMONE-REGULATED MEMBRANE PROTEIN 10"/>
    <property type="match status" value="1"/>
</dbReference>
<feature type="domain" description="Threonine/Serine exporter ThrE" evidence="9">
    <location>
        <begin position="684"/>
        <end position="772"/>
    </location>
</feature>
<evidence type="ECO:0000259" key="8">
    <source>
        <dbReference type="Pfam" id="PF06738"/>
    </source>
</evidence>
<proteinExistence type="inferred from homology"/>
<comment type="caution">
    <text evidence="10">The sequence shown here is derived from an EMBL/GenBank/DDBJ whole genome shotgun (WGS) entry which is preliminary data.</text>
</comment>
<dbReference type="OrthoDB" id="413008at2759"/>
<dbReference type="Pfam" id="PF04889">
    <property type="entry name" value="Cwf_Cwc_15"/>
    <property type="match status" value="1"/>
</dbReference>
<evidence type="ECO:0000256" key="1">
    <source>
        <dbReference type="ARBA" id="ARBA00004141"/>
    </source>
</evidence>
<feature type="transmembrane region" description="Helical" evidence="7">
    <location>
        <begin position="630"/>
        <end position="655"/>
    </location>
</feature>
<dbReference type="GeneID" id="34585674"/>
<feature type="compositionally biased region" description="Acidic residues" evidence="6">
    <location>
        <begin position="970"/>
        <end position="991"/>
    </location>
</feature>
<comment type="subcellular location">
    <subcellularLocation>
        <location evidence="1">Membrane</location>
        <topology evidence="1">Multi-pass membrane protein</topology>
    </subcellularLocation>
</comment>
<dbReference type="InterPro" id="IPR006973">
    <property type="entry name" value="Cwf_Cwc_15"/>
</dbReference>
<feature type="transmembrane region" description="Helical" evidence="7">
    <location>
        <begin position="512"/>
        <end position="532"/>
    </location>
</feature>